<feature type="compositionally biased region" description="Gly residues" evidence="1">
    <location>
        <begin position="34"/>
        <end position="53"/>
    </location>
</feature>
<keyword evidence="4" id="KW-1185">Reference proteome</keyword>
<keyword evidence="2" id="KW-0732">Signal</keyword>
<accession>A0A1H5YMJ3</accession>
<feature type="chain" id="PRO_5038331942" evidence="2">
    <location>
        <begin position="28"/>
        <end position="171"/>
    </location>
</feature>
<evidence type="ECO:0000313" key="3">
    <source>
        <dbReference type="EMBL" id="SEG25379.1"/>
    </source>
</evidence>
<organism evidence="3 4">
    <name type="scientific">Actinacidiphila yanglinensis</name>
    <dbReference type="NCBI Taxonomy" id="310779"/>
    <lineage>
        <taxon>Bacteria</taxon>
        <taxon>Bacillati</taxon>
        <taxon>Actinomycetota</taxon>
        <taxon>Actinomycetes</taxon>
        <taxon>Kitasatosporales</taxon>
        <taxon>Streptomycetaceae</taxon>
        <taxon>Actinacidiphila</taxon>
    </lineage>
</organism>
<feature type="region of interest" description="Disordered" evidence="1">
    <location>
        <begin position="34"/>
        <end position="85"/>
    </location>
</feature>
<evidence type="ECO:0000256" key="2">
    <source>
        <dbReference type="SAM" id="SignalP"/>
    </source>
</evidence>
<dbReference type="EMBL" id="FNVU01000004">
    <property type="protein sequence ID" value="SEG25379.1"/>
    <property type="molecule type" value="Genomic_DNA"/>
</dbReference>
<dbReference type="PROSITE" id="PS51257">
    <property type="entry name" value="PROKAR_LIPOPROTEIN"/>
    <property type="match status" value="1"/>
</dbReference>
<reference evidence="3 4" key="1">
    <citation type="submission" date="2016-10" db="EMBL/GenBank/DDBJ databases">
        <authorList>
            <person name="de Groot N.N."/>
        </authorList>
    </citation>
    <scope>NUCLEOTIDE SEQUENCE [LARGE SCALE GENOMIC DNA]</scope>
    <source>
        <strain evidence="3 4">CGMCC 4.2023</strain>
    </source>
</reference>
<dbReference type="Proteomes" id="UP000236754">
    <property type="component" value="Unassembled WGS sequence"/>
</dbReference>
<evidence type="ECO:0000313" key="4">
    <source>
        <dbReference type="Proteomes" id="UP000236754"/>
    </source>
</evidence>
<gene>
    <name evidence="3" type="ORF">SAMN05216223_10462</name>
</gene>
<sequence>MDGCVRWRRGGGAAAAAGVMAAAVVLAGCGAGSGSGGNGSGHGDGPAGPGHGAAGSTAAAPRRSSVPPAVPSSVPPRTTSAGADAGLRSCYDGSCEITVTGPVTIPVADRFGFPAVEVTHVGADGVTIEANGGGTHLESGVGPGGTAALNGISVRVRAVHGNTAELSVSHG</sequence>
<name>A0A1H5YMJ3_9ACTN</name>
<protein>
    <submittedName>
        <fullName evidence="3">Uncharacterized protein</fullName>
    </submittedName>
</protein>
<dbReference type="OrthoDB" id="4240863at2"/>
<feature type="compositionally biased region" description="Low complexity" evidence="1">
    <location>
        <begin position="54"/>
        <end position="67"/>
    </location>
</feature>
<evidence type="ECO:0000256" key="1">
    <source>
        <dbReference type="SAM" id="MobiDB-lite"/>
    </source>
</evidence>
<feature type="signal peptide" evidence="2">
    <location>
        <begin position="1"/>
        <end position="27"/>
    </location>
</feature>
<dbReference type="RefSeq" id="WP_103885376.1">
    <property type="nucleotide sequence ID" value="NZ_FNVU01000004.1"/>
</dbReference>
<dbReference type="AlphaFoldDB" id="A0A1H5YMJ3"/>
<proteinExistence type="predicted"/>